<dbReference type="InterPro" id="IPR050624">
    <property type="entry name" value="HTH-type_Tx_Regulator"/>
</dbReference>
<dbReference type="KEGG" id="pasa:BAOM_3314"/>
<organism evidence="3 4">
    <name type="scientific">Peribacillus asahii</name>
    <dbReference type="NCBI Taxonomy" id="228899"/>
    <lineage>
        <taxon>Bacteria</taxon>
        <taxon>Bacillati</taxon>
        <taxon>Bacillota</taxon>
        <taxon>Bacilli</taxon>
        <taxon>Bacillales</taxon>
        <taxon>Bacillaceae</taxon>
        <taxon>Peribacillus</taxon>
    </lineage>
</organism>
<evidence type="ECO:0000313" key="3">
    <source>
        <dbReference type="EMBL" id="AZV43923.1"/>
    </source>
</evidence>
<evidence type="ECO:0000313" key="4">
    <source>
        <dbReference type="Proteomes" id="UP000283095"/>
    </source>
</evidence>
<dbReference type="AlphaFoldDB" id="A0A3T0KUH0"/>
<reference evidence="3 4" key="1">
    <citation type="submission" date="2018-01" db="EMBL/GenBank/DDBJ databases">
        <title>Bacillus asahii Genome sequencing and assembly.</title>
        <authorList>
            <person name="Jiang H."/>
            <person name="Feng Y."/>
            <person name="Zhao F."/>
            <person name="Lin X."/>
        </authorList>
    </citation>
    <scope>NUCLEOTIDE SEQUENCE [LARGE SCALE GENOMIC DNA]</scope>
    <source>
        <strain evidence="3 4">OM18</strain>
    </source>
</reference>
<keyword evidence="1" id="KW-0678">Repressor</keyword>
<dbReference type="SUPFAM" id="SSF46689">
    <property type="entry name" value="Homeodomain-like"/>
    <property type="match status" value="1"/>
</dbReference>
<protein>
    <submittedName>
        <fullName evidence="3">TetR family transcriptional regulator</fullName>
    </submittedName>
</protein>
<proteinExistence type="predicted"/>
<dbReference type="EMBL" id="CP026095">
    <property type="protein sequence ID" value="AZV43923.1"/>
    <property type="molecule type" value="Genomic_DNA"/>
</dbReference>
<gene>
    <name evidence="3" type="ORF">BAOM_3314</name>
</gene>
<dbReference type="PRINTS" id="PR00455">
    <property type="entry name" value="HTHTETR"/>
</dbReference>
<dbReference type="Gene3D" id="1.10.357.10">
    <property type="entry name" value="Tetracycline Repressor, domain 2"/>
    <property type="match status" value="1"/>
</dbReference>
<dbReference type="OrthoDB" id="9814200at2"/>
<name>A0A3T0KUH0_9BACI</name>
<keyword evidence="2" id="KW-0238">DNA-binding</keyword>
<dbReference type="InterPro" id="IPR001647">
    <property type="entry name" value="HTH_TetR"/>
</dbReference>
<dbReference type="GO" id="GO:0003677">
    <property type="term" value="F:DNA binding"/>
    <property type="evidence" value="ECO:0007669"/>
    <property type="project" value="UniProtKB-UniRule"/>
</dbReference>
<dbReference type="PROSITE" id="PS50977">
    <property type="entry name" value="HTH_TETR_2"/>
    <property type="match status" value="1"/>
</dbReference>
<evidence type="ECO:0000256" key="1">
    <source>
        <dbReference type="ARBA" id="ARBA00022491"/>
    </source>
</evidence>
<evidence type="ECO:0000256" key="2">
    <source>
        <dbReference type="ARBA" id="ARBA00023125"/>
    </source>
</evidence>
<dbReference type="PANTHER" id="PTHR43479:SF11">
    <property type="entry name" value="ACREF_ENVCD OPERON REPRESSOR-RELATED"/>
    <property type="match status" value="1"/>
</dbReference>
<dbReference type="PANTHER" id="PTHR43479">
    <property type="entry name" value="ACREF/ENVCD OPERON REPRESSOR-RELATED"/>
    <property type="match status" value="1"/>
</dbReference>
<dbReference type="InterPro" id="IPR036271">
    <property type="entry name" value="Tet_transcr_reg_TetR-rel_C_sf"/>
</dbReference>
<dbReference type="Pfam" id="PF00440">
    <property type="entry name" value="TetR_N"/>
    <property type="match status" value="1"/>
</dbReference>
<dbReference type="InterPro" id="IPR009057">
    <property type="entry name" value="Homeodomain-like_sf"/>
</dbReference>
<sequence>MSKSKLTSRDIKAVETKSRIFQTAYKLISEKEYENVSISDICKSADVSIGAFYHHYKGKDDILLEIYSQADKHYNESLSGKKFHNYTTKLETYITSYFEYSANTTGYNILKHIFRSDNRLFQMEDRPLMKNLLNIIEAGQKSSEFRTDKSANELFEFVLVTIRGVIFNWCVNEGTEDLLQKQKLFTEFILLCLKNNSTEQNDEL</sequence>
<accession>A0A3T0KUH0</accession>
<dbReference type="SUPFAM" id="SSF48498">
    <property type="entry name" value="Tetracyclin repressor-like, C-terminal domain"/>
    <property type="match status" value="1"/>
</dbReference>
<dbReference type="Proteomes" id="UP000283095">
    <property type="component" value="Chromosome"/>
</dbReference>
<dbReference type="RefSeq" id="WP_127761008.1">
    <property type="nucleotide sequence ID" value="NZ_CP026095.1"/>
</dbReference>